<dbReference type="InterPro" id="IPR023393">
    <property type="entry name" value="START-like_dom_sf"/>
</dbReference>
<gene>
    <name evidence="3" type="ORF">BES34_000805</name>
</gene>
<evidence type="ECO:0000313" key="3">
    <source>
        <dbReference type="EMBL" id="PNV76856.1"/>
    </source>
</evidence>
<dbReference type="PANTHER" id="PTHR36929:SF5">
    <property type="entry name" value="BLR6751 PROTEIN"/>
    <property type="match status" value="1"/>
</dbReference>
<evidence type="ECO:0000313" key="4">
    <source>
        <dbReference type="Proteomes" id="UP000094669"/>
    </source>
</evidence>
<evidence type="ECO:0000256" key="1">
    <source>
        <dbReference type="ARBA" id="ARBA00006817"/>
    </source>
</evidence>
<comment type="similarity">
    <text evidence="1">Belongs to the AHA1 family.</text>
</comment>
<dbReference type="Pfam" id="PF08327">
    <property type="entry name" value="AHSA1"/>
    <property type="match status" value="1"/>
</dbReference>
<feature type="domain" description="Activator of Hsp90 ATPase homologue 1/2-like C-terminal" evidence="2">
    <location>
        <begin position="23"/>
        <end position="156"/>
    </location>
</feature>
<dbReference type="Gene3D" id="3.30.530.20">
    <property type="match status" value="1"/>
</dbReference>
<organism evidence="3 4">
    <name type="scientific">Leptospira inadai serovar Lyme</name>
    <dbReference type="NCBI Taxonomy" id="293084"/>
    <lineage>
        <taxon>Bacteria</taxon>
        <taxon>Pseudomonadati</taxon>
        <taxon>Spirochaetota</taxon>
        <taxon>Spirochaetia</taxon>
        <taxon>Leptospirales</taxon>
        <taxon>Leptospiraceae</taxon>
        <taxon>Leptospira</taxon>
    </lineage>
</organism>
<name>A0ABX4YNL5_9LEPT</name>
<dbReference type="RefSeq" id="WP_010409587.1">
    <property type="nucleotide sequence ID" value="NZ_MCRM02000001.1"/>
</dbReference>
<reference evidence="3" key="1">
    <citation type="submission" date="2018-01" db="EMBL/GenBank/DDBJ databases">
        <title>Genomic characterization of Leptospira inadai serogroup Lyme isolated from captured rat in Brazil and comparative analysis with human reference strain.</title>
        <authorList>
            <person name="Moreno L.Z."/>
            <person name="Loureiro A.P."/>
            <person name="Miraglia F."/>
            <person name="Kremer F.S."/>
            <person name="Eslabao M.R."/>
            <person name="Dellagostin O.A."/>
            <person name="Lilenbaum W."/>
            <person name="Moreno A.M."/>
        </authorList>
    </citation>
    <scope>NUCLEOTIDE SEQUENCE [LARGE SCALE GENOMIC DNA]</scope>
    <source>
        <strain evidence="3">M34/99</strain>
    </source>
</reference>
<dbReference type="InterPro" id="IPR013538">
    <property type="entry name" value="ASHA1/2-like_C"/>
</dbReference>
<dbReference type="EMBL" id="MCRM02000001">
    <property type="protein sequence ID" value="PNV76856.1"/>
    <property type="molecule type" value="Genomic_DNA"/>
</dbReference>
<dbReference type="Proteomes" id="UP000094669">
    <property type="component" value="Unassembled WGS sequence"/>
</dbReference>
<comment type="caution">
    <text evidence="3">The sequence shown here is derived from an EMBL/GenBank/DDBJ whole genome shotgun (WGS) entry which is preliminary data.</text>
</comment>
<accession>A0ABX4YNL5</accession>
<dbReference type="SUPFAM" id="SSF55961">
    <property type="entry name" value="Bet v1-like"/>
    <property type="match status" value="1"/>
</dbReference>
<dbReference type="CDD" id="cd08894">
    <property type="entry name" value="SRPBCC_CalC_Aha1-like_1"/>
    <property type="match status" value="1"/>
</dbReference>
<proteinExistence type="inferred from homology"/>
<evidence type="ECO:0000259" key="2">
    <source>
        <dbReference type="Pfam" id="PF08327"/>
    </source>
</evidence>
<sequence>MEQGSANISDTSDREISTTRIFNAPRDLVWKVWTDPNHVAQWWGPNGFTNTVHEMSVKPGGVWRLTMHGPDGVDYPNKIVYFEVIKPERLVYSHGSGDEENPGDFHVTVTFTERDGKTEIFMRALFKSAKERDQVAKEHGAIEGMKQTMDRLEQFLAKLG</sequence>
<keyword evidence="4" id="KW-1185">Reference proteome</keyword>
<dbReference type="PANTHER" id="PTHR36929">
    <property type="entry name" value="ATTACHMENT SUBUNIT, PUTATIVE-RELATED"/>
    <property type="match status" value="1"/>
</dbReference>
<protein>
    <submittedName>
        <fullName evidence="3">ATPase</fullName>
    </submittedName>
</protein>